<organism evidence="1 2">
    <name type="scientific">Lactiplantibacillus argentoratensis</name>
    <dbReference type="NCBI Taxonomy" id="271881"/>
    <lineage>
        <taxon>Bacteria</taxon>
        <taxon>Bacillati</taxon>
        <taxon>Bacillota</taxon>
        <taxon>Bacilli</taxon>
        <taxon>Lactobacillales</taxon>
        <taxon>Lactobacillaceae</taxon>
        <taxon>Lactiplantibacillus</taxon>
    </lineage>
</organism>
<dbReference type="PANTHER" id="PTHR30050:SF4">
    <property type="entry name" value="ATP-BINDING PROTEIN RV3427C IN INSERTION SEQUENCE-RELATED"/>
    <property type="match status" value="1"/>
</dbReference>
<dbReference type="GO" id="GO:0005524">
    <property type="term" value="F:ATP binding"/>
    <property type="evidence" value="ECO:0007669"/>
    <property type="project" value="UniProtKB-KW"/>
</dbReference>
<reference evidence="1 2" key="1">
    <citation type="submission" date="2021-01" db="EMBL/GenBank/DDBJ databases">
        <title>High-quality draft genome sequence data of six Lactiplantibacillus plantarum subsp. argentoratensis strains isolated from various Greek sourdoughs.</title>
        <authorList>
            <person name="Syrokou M.K."/>
            <person name="Paramithiotis S."/>
            <person name="Skandamis P.N."/>
            <person name="Drosinos E.H."/>
            <person name="Bosnea L."/>
            <person name="Mataragas M."/>
        </authorList>
    </citation>
    <scope>NUCLEOTIDE SEQUENCE [LARGE SCALE GENOMIC DNA]</scope>
    <source>
        <strain evidence="1 2">LQC 2520</strain>
    </source>
</reference>
<evidence type="ECO:0000313" key="1">
    <source>
        <dbReference type="EMBL" id="MBT1137684.1"/>
    </source>
</evidence>
<keyword evidence="2" id="KW-1185">Reference proteome</keyword>
<proteinExistence type="predicted"/>
<evidence type="ECO:0000313" key="2">
    <source>
        <dbReference type="Proteomes" id="UP000694640"/>
    </source>
</evidence>
<sequence>MNKKFETYGVRCPRCGTLLLRPKTVDRVTGKKLPGACPGMVLDEAYSNRVSSHHVMKPCGYKEPVAIHTIPDSKELTTIAHRNDVLGYLRTFSVLSSTKVLQHRFDNYQATGAPERATLVKCQRIANEIAAGKTIHSLLIGKTGRGKTHLAMGILYDVLERTGYKIVRTTIKDGEAVKKFDNWKVLFVDWRELIERQKQSFNDDTLKKQVNKCLHEIRIADVVVLDDFGSERDSDYSRDLVDHFWRDRENKTVIVTTNLEGNGLEKRYGARTLSRMKNYGVGNSIAFSAIRDYRGIVQ</sequence>
<comment type="caution">
    <text evidence="1">The sequence shown here is derived from an EMBL/GenBank/DDBJ whole genome shotgun (WGS) entry which is preliminary data.</text>
</comment>
<protein>
    <submittedName>
        <fullName evidence="1">ATP-binding protein</fullName>
    </submittedName>
</protein>
<dbReference type="SUPFAM" id="SSF52540">
    <property type="entry name" value="P-loop containing nucleoside triphosphate hydrolases"/>
    <property type="match status" value="1"/>
</dbReference>
<dbReference type="Proteomes" id="UP000694640">
    <property type="component" value="Unassembled WGS sequence"/>
</dbReference>
<keyword evidence="1" id="KW-0067">ATP-binding</keyword>
<accession>A0ABS5UGM2</accession>
<dbReference type="InterPro" id="IPR027417">
    <property type="entry name" value="P-loop_NTPase"/>
</dbReference>
<dbReference type="EMBL" id="JAEQMM010000003">
    <property type="protein sequence ID" value="MBT1137684.1"/>
    <property type="molecule type" value="Genomic_DNA"/>
</dbReference>
<dbReference type="PANTHER" id="PTHR30050">
    <property type="entry name" value="CHROMOSOMAL REPLICATION INITIATOR PROTEIN DNAA"/>
    <property type="match status" value="1"/>
</dbReference>
<gene>
    <name evidence="1" type="ORF">JKL17_06040</name>
</gene>
<name>A0ABS5UGM2_9LACO</name>
<dbReference type="Gene3D" id="3.40.50.300">
    <property type="entry name" value="P-loop containing nucleotide triphosphate hydrolases"/>
    <property type="match status" value="1"/>
</dbReference>
<keyword evidence="1" id="KW-0547">Nucleotide-binding</keyword>